<dbReference type="EMBL" id="PXWF02000031">
    <property type="protein sequence ID" value="PWF55360.1"/>
    <property type="molecule type" value="Genomic_DNA"/>
</dbReference>
<evidence type="ECO:0000313" key="3">
    <source>
        <dbReference type="Proteomes" id="UP000241421"/>
    </source>
</evidence>
<proteinExistence type="predicted"/>
<name>A0A2U2I6I3_9BURK</name>
<feature type="chain" id="PRO_5015526111" description="Conjugal transfer protein TrbM" evidence="1">
    <location>
        <begin position="25"/>
        <end position="203"/>
    </location>
</feature>
<protein>
    <recommendedName>
        <fullName evidence="4">Conjugal transfer protein TrbM</fullName>
    </recommendedName>
</protein>
<feature type="signal peptide" evidence="1">
    <location>
        <begin position="1"/>
        <end position="24"/>
    </location>
</feature>
<comment type="caution">
    <text evidence="2">The sequence shown here is derived from an EMBL/GenBank/DDBJ whole genome shotgun (WGS) entry which is preliminary data.</text>
</comment>
<keyword evidence="1" id="KW-0732">Signal</keyword>
<gene>
    <name evidence="2" type="ORF">C7C56_002205</name>
</gene>
<evidence type="ECO:0000256" key="1">
    <source>
        <dbReference type="SAM" id="SignalP"/>
    </source>
</evidence>
<dbReference type="OrthoDB" id="9784009at2"/>
<accession>A0A2U2I6I3</accession>
<keyword evidence="3" id="KW-1185">Reference proteome</keyword>
<organism evidence="2 3">
    <name type="scientific">Massilia glaciei</name>
    <dbReference type="NCBI Taxonomy" id="1524097"/>
    <lineage>
        <taxon>Bacteria</taxon>
        <taxon>Pseudomonadati</taxon>
        <taxon>Pseudomonadota</taxon>
        <taxon>Betaproteobacteria</taxon>
        <taxon>Burkholderiales</taxon>
        <taxon>Oxalobacteraceae</taxon>
        <taxon>Telluria group</taxon>
        <taxon>Massilia</taxon>
    </lineage>
</organism>
<evidence type="ECO:0000313" key="2">
    <source>
        <dbReference type="EMBL" id="PWF55360.1"/>
    </source>
</evidence>
<sequence>MKLRALIAATLFASAASASFTANAQDTLTGDTRLACEAIMCLASPTRPGECASAIAKYFSISLKRFSSTLKARKNFLSLCPRVDPATIQRIVDSNPPEQDPPDNPVPLPPVSPLTPAQILARIAKLVPVWEAQVANSAAARAALEQCVQRDGRVQDGFCGPELADYEVKLQLSVATRDEIDRLQELLDSLECSRKSNVKCLER</sequence>
<dbReference type="RefSeq" id="WP_106755869.1">
    <property type="nucleotide sequence ID" value="NZ_PXWF02000031.1"/>
</dbReference>
<dbReference type="Pfam" id="PF07424">
    <property type="entry name" value="TrbM"/>
    <property type="match status" value="1"/>
</dbReference>
<evidence type="ECO:0008006" key="4">
    <source>
        <dbReference type="Google" id="ProtNLM"/>
    </source>
</evidence>
<dbReference type="InterPro" id="IPR009989">
    <property type="entry name" value="TrbM"/>
</dbReference>
<dbReference type="Proteomes" id="UP000241421">
    <property type="component" value="Unassembled WGS sequence"/>
</dbReference>
<reference evidence="2 3" key="1">
    <citation type="submission" date="2018-04" db="EMBL/GenBank/DDBJ databases">
        <title>Massilia violaceinigra sp. nov., a novel purple-pigmented bacterium isolated from Tianshan glacier, Xinjiang, China.</title>
        <authorList>
            <person name="Wang H."/>
        </authorList>
    </citation>
    <scope>NUCLEOTIDE SEQUENCE [LARGE SCALE GENOMIC DNA]</scope>
    <source>
        <strain evidence="2 3">B448-2</strain>
    </source>
</reference>
<dbReference type="AlphaFoldDB" id="A0A2U2I6I3"/>